<feature type="domain" description="NADP-dependent oxidoreductase" evidence="2">
    <location>
        <begin position="20"/>
        <end position="310"/>
    </location>
</feature>
<dbReference type="InterPro" id="IPR050791">
    <property type="entry name" value="Aldo-Keto_reductase"/>
</dbReference>
<comment type="caution">
    <text evidence="3">The sequence shown here is derived from an EMBL/GenBank/DDBJ whole genome shotgun (WGS) entry which is preliminary data.</text>
</comment>
<dbReference type="InterPro" id="IPR036812">
    <property type="entry name" value="NAD(P)_OxRdtase_dom_sf"/>
</dbReference>
<dbReference type="PANTHER" id="PTHR43625:SF40">
    <property type="entry name" value="ALDO-KETO REDUCTASE YAKC [NADP(+)]"/>
    <property type="match status" value="1"/>
</dbReference>
<accession>A0A6N6N158</accession>
<keyword evidence="4" id="KW-1185">Reference proteome</keyword>
<dbReference type="Pfam" id="PF00248">
    <property type="entry name" value="Aldo_ket_red"/>
    <property type="match status" value="1"/>
</dbReference>
<dbReference type="EMBL" id="WAIE01000003">
    <property type="protein sequence ID" value="KAB1441634.1"/>
    <property type="molecule type" value="Genomic_DNA"/>
</dbReference>
<dbReference type="GO" id="GO:0016491">
    <property type="term" value="F:oxidoreductase activity"/>
    <property type="evidence" value="ECO:0007669"/>
    <property type="project" value="UniProtKB-KW"/>
</dbReference>
<gene>
    <name evidence="3" type="ORF">F8A88_08515</name>
</gene>
<dbReference type="InterPro" id="IPR023210">
    <property type="entry name" value="NADP_OxRdtase_dom"/>
</dbReference>
<dbReference type="OrthoDB" id="5523216at2"/>
<dbReference type="PRINTS" id="PR00069">
    <property type="entry name" value="ALDKETRDTASE"/>
</dbReference>
<dbReference type="PANTHER" id="PTHR43625">
    <property type="entry name" value="AFLATOXIN B1 ALDEHYDE REDUCTASE"/>
    <property type="match status" value="1"/>
</dbReference>
<organism evidence="3 4">
    <name type="scientific">Pseudodesulfovibrio senegalensis</name>
    <dbReference type="NCBI Taxonomy" id="1721087"/>
    <lineage>
        <taxon>Bacteria</taxon>
        <taxon>Pseudomonadati</taxon>
        <taxon>Thermodesulfobacteriota</taxon>
        <taxon>Desulfovibrionia</taxon>
        <taxon>Desulfovibrionales</taxon>
        <taxon>Desulfovibrionaceae</taxon>
    </lineage>
</organism>
<dbReference type="Gene3D" id="3.20.20.100">
    <property type="entry name" value="NADP-dependent oxidoreductase domain"/>
    <property type="match status" value="1"/>
</dbReference>
<reference evidence="3 4" key="1">
    <citation type="journal article" date="2017" name="Int. J. Syst. Evol. Microbiol.">
        <title>Desulfovibrio senegalensis sp. nov., a mesophilic sulfate reducer isolated from marine sediment.</title>
        <authorList>
            <person name="Thioye A."/>
            <person name="Gam Z.B.A."/>
            <person name="Mbengue M."/>
            <person name="Cayol J.L."/>
            <person name="Joseph-Bartoli M."/>
            <person name="Toure-Kane C."/>
            <person name="Labat M."/>
        </authorList>
    </citation>
    <scope>NUCLEOTIDE SEQUENCE [LARGE SCALE GENOMIC DNA]</scope>
    <source>
        <strain evidence="3 4">DSM 101509</strain>
    </source>
</reference>
<evidence type="ECO:0000259" key="2">
    <source>
        <dbReference type="Pfam" id="PF00248"/>
    </source>
</evidence>
<evidence type="ECO:0000256" key="1">
    <source>
        <dbReference type="ARBA" id="ARBA00023002"/>
    </source>
</evidence>
<proteinExistence type="predicted"/>
<sequence>MSTDTKFTTLGNSDIRISGMGLGCMGLSEFYGEPVTQAAADDLVAHALDSGVNFFDTADMYGSGHNERLLAHALKGRRDQAVIATKFGIVREKGEYARTVCGAPEYVRQACHDSLRRLETDHIDLYYIHRIDVDTPIEDTVGEMSRLAEEGKIRAIGLSEASAQTLRRAHAVHPVSALQSEYSMFTRDPEQETLAVTRELGASFVAYSPICRGLLGLLQPGGDGKDFRQYLPRFQGQAYEANREVALRLDELAQSKGCTLAQLSLAWVMAQSGNVVPIPGTTKPRNLTANIGAFTVNLDAADLRAVDAILDAHAVQGARYTEEGMKGVNV</sequence>
<protein>
    <submittedName>
        <fullName evidence="3">Aldo/keto reductase</fullName>
    </submittedName>
</protein>
<evidence type="ECO:0000313" key="3">
    <source>
        <dbReference type="EMBL" id="KAB1441634.1"/>
    </source>
</evidence>
<name>A0A6N6N158_9BACT</name>
<dbReference type="Proteomes" id="UP000438699">
    <property type="component" value="Unassembled WGS sequence"/>
</dbReference>
<evidence type="ECO:0000313" key="4">
    <source>
        <dbReference type="Proteomes" id="UP000438699"/>
    </source>
</evidence>
<dbReference type="AlphaFoldDB" id="A0A6N6N158"/>
<dbReference type="InterPro" id="IPR020471">
    <property type="entry name" value="AKR"/>
</dbReference>
<dbReference type="RefSeq" id="WP_151150727.1">
    <property type="nucleotide sequence ID" value="NZ_WAIE01000003.1"/>
</dbReference>
<dbReference type="GO" id="GO:0005737">
    <property type="term" value="C:cytoplasm"/>
    <property type="evidence" value="ECO:0007669"/>
    <property type="project" value="TreeGrafter"/>
</dbReference>
<dbReference type="SUPFAM" id="SSF51430">
    <property type="entry name" value="NAD(P)-linked oxidoreductase"/>
    <property type="match status" value="1"/>
</dbReference>
<keyword evidence="1" id="KW-0560">Oxidoreductase</keyword>